<evidence type="ECO:0000256" key="6">
    <source>
        <dbReference type="ARBA" id="ARBA00023004"/>
    </source>
</evidence>
<evidence type="ECO:0008006" key="10">
    <source>
        <dbReference type="Google" id="ProtNLM"/>
    </source>
</evidence>
<dbReference type="PRINTS" id="PR00465">
    <property type="entry name" value="EP450IV"/>
</dbReference>
<evidence type="ECO:0000256" key="5">
    <source>
        <dbReference type="ARBA" id="ARBA00023002"/>
    </source>
</evidence>
<evidence type="ECO:0000256" key="4">
    <source>
        <dbReference type="ARBA" id="ARBA00022723"/>
    </source>
</evidence>
<dbReference type="AlphaFoldDB" id="A0AAD4FC56"/>
<protein>
    <recommendedName>
        <fullName evidence="10">Cytochrome P450</fullName>
    </recommendedName>
</protein>
<keyword evidence="5" id="KW-0560">Oxidoreductase</keyword>
<comment type="caution">
    <text evidence="8">The sequence shown here is derived from an EMBL/GenBank/DDBJ whole genome shotgun (WGS) entry which is preliminary data.</text>
</comment>
<dbReference type="Gene3D" id="1.10.630.10">
    <property type="entry name" value="Cytochrome P450"/>
    <property type="match status" value="1"/>
</dbReference>
<comment type="similarity">
    <text evidence="3">Belongs to the cytochrome P450 family.</text>
</comment>
<evidence type="ECO:0000256" key="7">
    <source>
        <dbReference type="PIRSR" id="PIRSR602403-1"/>
    </source>
</evidence>
<dbReference type="SUPFAM" id="SSF48264">
    <property type="entry name" value="Cytochrome P450"/>
    <property type="match status" value="1"/>
</dbReference>
<dbReference type="InterPro" id="IPR036396">
    <property type="entry name" value="Cyt_P450_sf"/>
</dbReference>
<keyword evidence="9" id="KW-1185">Reference proteome</keyword>
<dbReference type="CDD" id="cd11041">
    <property type="entry name" value="CYP503A1-like"/>
    <property type="match status" value="1"/>
</dbReference>
<evidence type="ECO:0000313" key="8">
    <source>
        <dbReference type="EMBL" id="KAG9187312.1"/>
    </source>
</evidence>
<organism evidence="8 9">
    <name type="scientific">Alternaria panax</name>
    <dbReference type="NCBI Taxonomy" id="48097"/>
    <lineage>
        <taxon>Eukaryota</taxon>
        <taxon>Fungi</taxon>
        <taxon>Dikarya</taxon>
        <taxon>Ascomycota</taxon>
        <taxon>Pezizomycotina</taxon>
        <taxon>Dothideomycetes</taxon>
        <taxon>Pleosporomycetidae</taxon>
        <taxon>Pleosporales</taxon>
        <taxon>Pleosporineae</taxon>
        <taxon>Pleosporaceae</taxon>
        <taxon>Alternaria</taxon>
        <taxon>Alternaria sect. Panax</taxon>
    </lineage>
</organism>
<feature type="binding site" description="axial binding residue" evidence="7">
    <location>
        <position position="134"/>
    </location>
    <ligand>
        <name>heme</name>
        <dbReference type="ChEBI" id="CHEBI:30413"/>
    </ligand>
    <ligandPart>
        <name>Fe</name>
        <dbReference type="ChEBI" id="CHEBI:18248"/>
    </ligandPart>
</feature>
<keyword evidence="6 7" id="KW-0408">Iron</keyword>
<dbReference type="InterPro" id="IPR002403">
    <property type="entry name" value="Cyt_P450_E_grp-IV"/>
</dbReference>
<dbReference type="GO" id="GO:0005506">
    <property type="term" value="F:iron ion binding"/>
    <property type="evidence" value="ECO:0007669"/>
    <property type="project" value="InterPro"/>
</dbReference>
<comment type="pathway">
    <text evidence="2">Mycotoxin biosynthesis.</text>
</comment>
<keyword evidence="4 7" id="KW-0479">Metal-binding</keyword>
<dbReference type="Pfam" id="PF00067">
    <property type="entry name" value="p450"/>
    <property type="match status" value="1"/>
</dbReference>
<evidence type="ECO:0000256" key="3">
    <source>
        <dbReference type="ARBA" id="ARBA00010617"/>
    </source>
</evidence>
<accession>A0AAD4FC56</accession>
<reference evidence="8" key="1">
    <citation type="submission" date="2021-07" db="EMBL/GenBank/DDBJ databases">
        <title>Genome Resource of American Ginseng Black Spot Pathogen Alternaria panax.</title>
        <authorList>
            <person name="Qiu C."/>
            <person name="Wang W."/>
            <person name="Liu Z."/>
        </authorList>
    </citation>
    <scope>NUCLEOTIDE SEQUENCE</scope>
    <source>
        <strain evidence="8">BNCC115425</strain>
    </source>
</reference>
<evidence type="ECO:0000313" key="9">
    <source>
        <dbReference type="Proteomes" id="UP001199106"/>
    </source>
</evidence>
<dbReference type="EMBL" id="JAANER010000007">
    <property type="protein sequence ID" value="KAG9187312.1"/>
    <property type="molecule type" value="Genomic_DNA"/>
</dbReference>
<dbReference type="GO" id="GO:0004497">
    <property type="term" value="F:monooxygenase activity"/>
    <property type="evidence" value="ECO:0007669"/>
    <property type="project" value="InterPro"/>
</dbReference>
<keyword evidence="7" id="KW-0349">Heme</keyword>
<evidence type="ECO:0000256" key="2">
    <source>
        <dbReference type="ARBA" id="ARBA00004685"/>
    </source>
</evidence>
<dbReference type="PANTHER" id="PTHR46206">
    <property type="entry name" value="CYTOCHROME P450"/>
    <property type="match status" value="1"/>
</dbReference>
<dbReference type="InterPro" id="IPR001128">
    <property type="entry name" value="Cyt_P450"/>
</dbReference>
<dbReference type="GO" id="GO:0016705">
    <property type="term" value="F:oxidoreductase activity, acting on paired donors, with incorporation or reduction of molecular oxygen"/>
    <property type="evidence" value="ECO:0007669"/>
    <property type="project" value="InterPro"/>
</dbReference>
<dbReference type="Proteomes" id="UP001199106">
    <property type="component" value="Unassembled WGS sequence"/>
</dbReference>
<comment type="cofactor">
    <cofactor evidence="1 7">
        <name>heme</name>
        <dbReference type="ChEBI" id="CHEBI:30413"/>
    </cofactor>
</comment>
<name>A0AAD4FC56_9PLEO</name>
<proteinExistence type="inferred from homology"/>
<gene>
    <name evidence="8" type="ORF">G6011_05183</name>
</gene>
<dbReference type="GO" id="GO:0020037">
    <property type="term" value="F:heme binding"/>
    <property type="evidence" value="ECO:0007669"/>
    <property type="project" value="InterPro"/>
</dbReference>
<sequence>MSQASIPPAAVTATQVSYDLCAYPEYIDPILEEATDMMKEEGGLNPKALYRMPSFQRYALKSLTLSDGVRIPRGTQIYVAASSISADPQIVHQPEHFDGWRYYNKRLSPGEENRDQFSSIDTEWLHFGYGPHACSGRFFTSNEVKMIVIYFLSNYELAFRPGEGRPQNKVHDELVFPDLAARMLIREKGVSDTT</sequence>
<evidence type="ECO:0000256" key="1">
    <source>
        <dbReference type="ARBA" id="ARBA00001971"/>
    </source>
</evidence>